<evidence type="ECO:0000256" key="1">
    <source>
        <dbReference type="SAM" id="MobiDB-lite"/>
    </source>
</evidence>
<feature type="compositionally biased region" description="Basic and acidic residues" evidence="1">
    <location>
        <begin position="223"/>
        <end position="232"/>
    </location>
</feature>
<comment type="caution">
    <text evidence="2">The sequence shown here is derived from an EMBL/GenBank/DDBJ whole genome shotgun (WGS) entry which is preliminary data.</text>
</comment>
<proteinExistence type="predicted"/>
<dbReference type="Proteomes" id="UP000028837">
    <property type="component" value="Unassembled WGS sequence"/>
</dbReference>
<dbReference type="OrthoDB" id="18388at2759"/>
<organism evidence="2 3">
    <name type="scientific">Toxoplasma gondii GAB2-2007-GAL-DOM2</name>
    <dbReference type="NCBI Taxonomy" id="1130820"/>
    <lineage>
        <taxon>Eukaryota</taxon>
        <taxon>Sar</taxon>
        <taxon>Alveolata</taxon>
        <taxon>Apicomplexa</taxon>
        <taxon>Conoidasida</taxon>
        <taxon>Coccidia</taxon>
        <taxon>Eucoccidiorida</taxon>
        <taxon>Eimeriorina</taxon>
        <taxon>Sarcocystidae</taxon>
        <taxon>Toxoplasma</taxon>
    </lineage>
</organism>
<dbReference type="GO" id="GO:0042273">
    <property type="term" value="P:ribosomal large subunit biogenesis"/>
    <property type="evidence" value="ECO:0007669"/>
    <property type="project" value="InterPro"/>
</dbReference>
<gene>
    <name evidence="2" type="ORF">TGDOM2_225360</name>
</gene>
<dbReference type="EMBL" id="AHZU02000351">
    <property type="protein sequence ID" value="KFG45511.1"/>
    <property type="molecule type" value="Genomic_DNA"/>
</dbReference>
<sequence length="756" mass="82311">MEFLVGDDTGLLKNVSTPRRCTYTYKAGQQDRKEAILSACWSSEEFLCEEVTVGRRSGVVEAFRLPAPPPSSAVASLQKAKLPPTSANPVQAPHYLPHSALSCALRPLRVLRMPAPCVQTSLVHDLKARHLLNASLRDALAADPYFSLFQCPVSSPLLPSTGVPAFASSSPQLFCIDQEGHACVVNWEGEFREHIEVSREEAPSSKKSDAAEAAAGTIRLKKTREDSSPEDADHTGAYVYEVAFPAVPAYRHPSPVSVSGVLRAVKRPRGVARVKQEDDSDSPLPVSACHVVAGWQLSGPVGCATPIHPLMPDRFAFGGKENEIKVFDICQGRYIWAAKNVRQTLLQLRVAVHPTSLAWLPSVHPFVLAAGTAKGAIRVFDLRCQRRPVYELENAVRGSHDVIEKRVISAMAAETIPASGPEGLGSILRACRGAPRNVEVLEGDGVKTESADDWRPGEKKRRKTRGGVEREEGDNGVAAAQTRAPTTAKKGGDVCGGNDEETTTTGLSEDALKMQVRRLYGREKAKLYFADSYGAVYVHTVLTEDALMRFIDGAVKKHNRTSCCTTLSEDDDEADGRAACRTKKRWADPRIRSKLLLAFQQRKQQKLSSRKNASRLCCSPINGPQYTTVFAGGFQGAVGAILALAEDASGRYLVGVGYGRHAYVWRTYSRKLAEKVYLKQKLLTVLPSRKAVAGETRPESDSEEGSDGGKNSQDESTDGSSDGEEGKEDEEGKDSEDDATEDDEENEEEDDSEEED</sequence>
<dbReference type="InterPro" id="IPR015943">
    <property type="entry name" value="WD40/YVTN_repeat-like_dom_sf"/>
</dbReference>
<feature type="compositionally biased region" description="Acidic residues" evidence="1">
    <location>
        <begin position="715"/>
        <end position="756"/>
    </location>
</feature>
<feature type="region of interest" description="Disordered" evidence="1">
    <location>
        <begin position="198"/>
        <end position="232"/>
    </location>
</feature>
<feature type="region of interest" description="Disordered" evidence="1">
    <location>
        <begin position="690"/>
        <end position="756"/>
    </location>
</feature>
<feature type="compositionally biased region" description="Basic and acidic residues" evidence="1">
    <location>
        <begin position="198"/>
        <end position="210"/>
    </location>
</feature>
<dbReference type="Gene3D" id="2.130.10.10">
    <property type="entry name" value="YVTN repeat-like/Quinoprotein amine dehydrogenase"/>
    <property type="match status" value="1"/>
</dbReference>
<dbReference type="SUPFAM" id="SSF50978">
    <property type="entry name" value="WD40 repeat-like"/>
    <property type="match status" value="1"/>
</dbReference>
<evidence type="ECO:0000313" key="3">
    <source>
        <dbReference type="Proteomes" id="UP000028837"/>
    </source>
</evidence>
<accession>A0A086KM93</accession>
<name>A0A086KM93_TOXGO</name>
<dbReference type="InterPro" id="IPR036322">
    <property type="entry name" value="WD40_repeat_dom_sf"/>
</dbReference>
<dbReference type="VEuPathDB" id="ToxoDB:TGDOM2_225360"/>
<dbReference type="PANTHER" id="PTHR16038">
    <property type="entry name" value="NOP SEVEN ASSOCIATED PROTEIN 1"/>
    <property type="match status" value="1"/>
</dbReference>
<evidence type="ECO:0000313" key="2">
    <source>
        <dbReference type="EMBL" id="KFG45511.1"/>
    </source>
</evidence>
<dbReference type="GO" id="GO:0030687">
    <property type="term" value="C:preribosome, large subunit precursor"/>
    <property type="evidence" value="ECO:0007669"/>
    <property type="project" value="TreeGrafter"/>
</dbReference>
<protein>
    <submittedName>
        <fullName evidence="2">Uncharacterized protein</fullName>
    </submittedName>
</protein>
<reference evidence="2 3" key="1">
    <citation type="submission" date="2014-02" db="EMBL/GenBank/DDBJ databases">
        <authorList>
            <person name="Sibley D."/>
            <person name="Venepally P."/>
            <person name="Karamycheva S."/>
            <person name="Hadjithomas M."/>
            <person name="Khan A."/>
            <person name="Brunk B."/>
            <person name="Roos D."/>
            <person name="Caler E."/>
            <person name="Lorenzi H."/>
        </authorList>
    </citation>
    <scope>NUCLEOTIDE SEQUENCE [LARGE SCALE GENOMIC DNA]</scope>
    <source>
        <strain evidence="2 3">GAB2-2007-GAL-DOM2</strain>
    </source>
</reference>
<dbReference type="PANTHER" id="PTHR16038:SF4">
    <property type="entry name" value="WD REPEAT-CONTAINING PROTEIN 74"/>
    <property type="match status" value="1"/>
</dbReference>
<dbReference type="InterPro" id="IPR037379">
    <property type="entry name" value="WDR74/Nsa1"/>
</dbReference>
<dbReference type="AlphaFoldDB" id="A0A086KM93"/>
<feature type="region of interest" description="Disordered" evidence="1">
    <location>
        <begin position="443"/>
        <end position="503"/>
    </location>
</feature>
<dbReference type="GO" id="GO:0005730">
    <property type="term" value="C:nucleolus"/>
    <property type="evidence" value="ECO:0007669"/>
    <property type="project" value="InterPro"/>
</dbReference>
<feature type="compositionally biased region" description="Basic and acidic residues" evidence="1">
    <location>
        <begin position="444"/>
        <end position="457"/>
    </location>
</feature>